<gene>
    <name evidence="8" type="ORF">IMZ08_18250</name>
</gene>
<dbReference type="PANTHER" id="PTHR43266:SF7">
    <property type="entry name" value="TRANSPORTER, PUTATIVE-RELATED"/>
    <property type="match status" value="1"/>
</dbReference>
<keyword evidence="4 7" id="KW-0812">Transmembrane</keyword>
<dbReference type="Gene3D" id="1.20.1250.20">
    <property type="entry name" value="MFS general substrate transporter like domains"/>
    <property type="match status" value="1"/>
</dbReference>
<feature type="transmembrane region" description="Helical" evidence="7">
    <location>
        <begin position="164"/>
        <end position="184"/>
    </location>
</feature>
<evidence type="ECO:0000256" key="3">
    <source>
        <dbReference type="ARBA" id="ARBA00022475"/>
    </source>
</evidence>
<comment type="caution">
    <text evidence="8">The sequence shown here is derived from an EMBL/GenBank/DDBJ whole genome shotgun (WGS) entry which is preliminary data.</text>
</comment>
<dbReference type="RefSeq" id="WP_193539128.1">
    <property type="nucleotide sequence ID" value="NZ_JADCLJ010000024.1"/>
</dbReference>
<feature type="transmembrane region" description="Helical" evidence="7">
    <location>
        <begin position="371"/>
        <end position="387"/>
    </location>
</feature>
<keyword evidence="5 7" id="KW-1133">Transmembrane helix</keyword>
<dbReference type="EMBL" id="JADCLJ010000024">
    <property type="protein sequence ID" value="MBE4909982.1"/>
    <property type="molecule type" value="Genomic_DNA"/>
</dbReference>
<evidence type="ECO:0000256" key="7">
    <source>
        <dbReference type="SAM" id="Phobius"/>
    </source>
</evidence>
<comment type="subcellular location">
    <subcellularLocation>
        <location evidence="1">Cell membrane</location>
        <topology evidence="1">Multi-pass membrane protein</topology>
    </subcellularLocation>
</comment>
<feature type="transmembrane region" description="Helical" evidence="7">
    <location>
        <begin position="7"/>
        <end position="28"/>
    </location>
</feature>
<dbReference type="InterPro" id="IPR011701">
    <property type="entry name" value="MFS"/>
</dbReference>
<evidence type="ECO:0000256" key="2">
    <source>
        <dbReference type="ARBA" id="ARBA00022448"/>
    </source>
</evidence>
<reference evidence="8 9" key="1">
    <citation type="submission" date="2020-10" db="EMBL/GenBank/DDBJ databases">
        <title>Bacillus sp. HD4P25, an endophyte from a halophyte.</title>
        <authorList>
            <person name="Sun J.-Q."/>
        </authorList>
    </citation>
    <scope>NUCLEOTIDE SEQUENCE [LARGE SCALE GENOMIC DNA]</scope>
    <source>
        <strain evidence="8 9">YIM 93174</strain>
    </source>
</reference>
<dbReference type="Pfam" id="PF07690">
    <property type="entry name" value="MFS_1"/>
    <property type="match status" value="1"/>
</dbReference>
<proteinExistence type="predicted"/>
<feature type="transmembrane region" description="Helical" evidence="7">
    <location>
        <begin position="216"/>
        <end position="241"/>
    </location>
</feature>
<dbReference type="SUPFAM" id="SSF103473">
    <property type="entry name" value="MFS general substrate transporter"/>
    <property type="match status" value="1"/>
</dbReference>
<organism evidence="8 9">
    <name type="scientific">Litchfieldia luteola</name>
    <dbReference type="NCBI Taxonomy" id="682179"/>
    <lineage>
        <taxon>Bacteria</taxon>
        <taxon>Bacillati</taxon>
        <taxon>Bacillota</taxon>
        <taxon>Bacilli</taxon>
        <taxon>Bacillales</taxon>
        <taxon>Bacillaceae</taxon>
        <taxon>Litchfieldia</taxon>
    </lineage>
</organism>
<dbReference type="InterPro" id="IPR036259">
    <property type="entry name" value="MFS_trans_sf"/>
</dbReference>
<evidence type="ECO:0000256" key="5">
    <source>
        <dbReference type="ARBA" id="ARBA00022989"/>
    </source>
</evidence>
<feature type="transmembrane region" description="Helical" evidence="7">
    <location>
        <begin position="281"/>
        <end position="299"/>
    </location>
</feature>
<protein>
    <submittedName>
        <fullName evidence="8">MFS transporter</fullName>
    </submittedName>
</protein>
<evidence type="ECO:0000256" key="6">
    <source>
        <dbReference type="ARBA" id="ARBA00023136"/>
    </source>
</evidence>
<dbReference type="CDD" id="cd06173">
    <property type="entry name" value="MFS_MefA_like"/>
    <property type="match status" value="1"/>
</dbReference>
<evidence type="ECO:0000313" key="8">
    <source>
        <dbReference type="EMBL" id="MBE4909982.1"/>
    </source>
</evidence>
<dbReference type="Proteomes" id="UP001516662">
    <property type="component" value="Unassembled WGS sequence"/>
</dbReference>
<feature type="transmembrane region" description="Helical" evidence="7">
    <location>
        <begin position="348"/>
        <end position="365"/>
    </location>
</feature>
<name>A0ABR9QNA6_9BACI</name>
<feature type="transmembrane region" description="Helical" evidence="7">
    <location>
        <begin position="138"/>
        <end position="158"/>
    </location>
</feature>
<feature type="transmembrane region" description="Helical" evidence="7">
    <location>
        <begin position="96"/>
        <end position="117"/>
    </location>
</feature>
<dbReference type="PANTHER" id="PTHR43266">
    <property type="entry name" value="MACROLIDE-EFFLUX PROTEIN"/>
    <property type="match status" value="1"/>
</dbReference>
<evidence type="ECO:0000256" key="4">
    <source>
        <dbReference type="ARBA" id="ARBA00022692"/>
    </source>
</evidence>
<keyword evidence="2" id="KW-0813">Transport</keyword>
<keyword evidence="6 7" id="KW-0472">Membrane</keyword>
<keyword evidence="3" id="KW-1003">Cell membrane</keyword>
<feature type="transmembrane region" description="Helical" evidence="7">
    <location>
        <begin position="72"/>
        <end position="90"/>
    </location>
</feature>
<accession>A0ABR9QNA6</accession>
<evidence type="ECO:0000256" key="1">
    <source>
        <dbReference type="ARBA" id="ARBA00004651"/>
    </source>
</evidence>
<feature type="transmembrane region" description="Helical" evidence="7">
    <location>
        <begin position="253"/>
        <end position="269"/>
    </location>
</feature>
<evidence type="ECO:0000313" key="9">
    <source>
        <dbReference type="Proteomes" id="UP001516662"/>
    </source>
</evidence>
<sequence>MWKNRNVWILLSGELIAGLGLWMGIIGNLEFLQQHVPSDFLKSLILFTGLLAGVFVAPLAGRIIDSYKKKPVLIAAGIGRMVSVLFMFLALEYQSIWWMVLFMISIQLSAAFYFPALQSLIPMIVREKDLLQMNGVHMNIATIARVIGTALAGAMLLIMSLHSLYLASLIAYALLLVATFMLRIDEESVPKKPKIPGEKTKGGFKEVIPIIKGYPIVLMTLILTVVPMLFLGGFNLMVINISELQDDATIKGLLYTAEGICFMLGAFIVKRIADGKDQLKLMLLFTFVVSISQLSLYFADIKIMSLISFGVFGLALGFFFPIAATIFQTKIPKEYHGRFFSFRGMLDRVLFQVVLLGTGLFLDTIGLKNMVLVFGSLSLALVLYYTVRNSKTPMITQDHTNQQA</sequence>
<keyword evidence="9" id="KW-1185">Reference proteome</keyword>
<feature type="transmembrane region" description="Helical" evidence="7">
    <location>
        <begin position="40"/>
        <end position="60"/>
    </location>
</feature>
<feature type="transmembrane region" description="Helical" evidence="7">
    <location>
        <begin position="305"/>
        <end position="327"/>
    </location>
</feature>